<comment type="caution">
    <text evidence="10">The sequence shown here is derived from an EMBL/GenBank/DDBJ whole genome shotgun (WGS) entry which is preliminary data.</text>
</comment>
<reference evidence="11" key="1">
    <citation type="journal article" date="2023" name="Commun. Biol.">
        <title>Genome analysis of Parmales, the sister group of diatoms, reveals the evolutionary specialization of diatoms from phago-mixotrophs to photoautotrophs.</title>
        <authorList>
            <person name="Ban H."/>
            <person name="Sato S."/>
            <person name="Yoshikawa S."/>
            <person name="Yamada K."/>
            <person name="Nakamura Y."/>
            <person name="Ichinomiya M."/>
            <person name="Sato N."/>
            <person name="Blanc-Mathieu R."/>
            <person name="Endo H."/>
            <person name="Kuwata A."/>
            <person name="Ogata H."/>
        </authorList>
    </citation>
    <scope>NUCLEOTIDE SEQUENCE [LARGE SCALE GENOMIC DNA]</scope>
    <source>
        <strain evidence="11">NIES 3700</strain>
    </source>
</reference>
<evidence type="ECO:0000313" key="11">
    <source>
        <dbReference type="Proteomes" id="UP001165122"/>
    </source>
</evidence>
<dbReference type="OrthoDB" id="443551at2759"/>
<sequence>MILRFVVVLLLLPCTLSLRLTLTRESTSKNRLLINKLNLRDIELEEIPCIEHKVLDFDSEVLKSDYDWSILTSPFASKLASTLPLPPSKIATVGGATSKSLKTLVDFEPSKSLGKVLASELPINRGDSILYPTSAKAGSDIEVGLTERGCHVTRLNIYDTTSTSFTPTQTSSAQASNIVAFASPSGVRGWFDNVGCIGTAVCIGSTSKKECLRLGWKEENVYWAEKPGVEGWAREIERVVGILRE</sequence>
<accession>A0A9W7FMQ5</accession>
<proteinExistence type="inferred from homology"/>
<feature type="domain" description="Tetrapyrrole biosynthesis uroporphyrinogen III synthase" evidence="9">
    <location>
        <begin position="39"/>
        <end position="232"/>
    </location>
</feature>
<keyword evidence="11" id="KW-1185">Reference proteome</keyword>
<keyword evidence="8" id="KW-0732">Signal</keyword>
<evidence type="ECO:0000313" key="10">
    <source>
        <dbReference type="EMBL" id="GMI14821.1"/>
    </source>
</evidence>
<dbReference type="InterPro" id="IPR039793">
    <property type="entry name" value="UROS/Hem4"/>
</dbReference>
<dbReference type="Gene3D" id="3.40.50.10090">
    <property type="match status" value="2"/>
</dbReference>
<dbReference type="EC" id="4.2.1.75" evidence="3 7"/>
<evidence type="ECO:0000256" key="7">
    <source>
        <dbReference type="RuleBase" id="RU366031"/>
    </source>
</evidence>
<dbReference type="GO" id="GO:0004852">
    <property type="term" value="F:uroporphyrinogen-III synthase activity"/>
    <property type="evidence" value="ECO:0007669"/>
    <property type="project" value="UniProtKB-UniRule"/>
</dbReference>
<evidence type="ECO:0000256" key="3">
    <source>
        <dbReference type="ARBA" id="ARBA00013109"/>
    </source>
</evidence>
<keyword evidence="4 7" id="KW-0456">Lyase</keyword>
<dbReference type="Proteomes" id="UP001165122">
    <property type="component" value="Unassembled WGS sequence"/>
</dbReference>
<feature type="signal peptide" evidence="8">
    <location>
        <begin position="1"/>
        <end position="17"/>
    </location>
</feature>
<comment type="similarity">
    <text evidence="2 7">Belongs to the uroporphyrinogen-III synthase family.</text>
</comment>
<dbReference type="PANTHER" id="PTHR38042">
    <property type="entry name" value="UROPORPHYRINOGEN-III SYNTHASE, CHLOROPLASTIC"/>
    <property type="match status" value="1"/>
</dbReference>
<gene>
    <name evidence="10" type="ORF">TrLO_g290</name>
</gene>
<evidence type="ECO:0000256" key="1">
    <source>
        <dbReference type="ARBA" id="ARBA00004772"/>
    </source>
</evidence>
<comment type="function">
    <text evidence="7">Catalyzes cyclization of the linear tetrapyrrole, hydroxymethylbilane, to the macrocyclic uroporphyrinogen III.</text>
</comment>
<evidence type="ECO:0000259" key="9">
    <source>
        <dbReference type="Pfam" id="PF02602"/>
    </source>
</evidence>
<feature type="chain" id="PRO_5040930939" description="Uroporphyrinogen-III synthase" evidence="8">
    <location>
        <begin position="18"/>
        <end position="245"/>
    </location>
</feature>
<evidence type="ECO:0000256" key="4">
    <source>
        <dbReference type="ARBA" id="ARBA00023239"/>
    </source>
</evidence>
<dbReference type="PANTHER" id="PTHR38042:SF1">
    <property type="entry name" value="UROPORPHYRINOGEN-III SYNTHASE, CHLOROPLASTIC"/>
    <property type="match status" value="1"/>
</dbReference>
<evidence type="ECO:0000256" key="2">
    <source>
        <dbReference type="ARBA" id="ARBA00008133"/>
    </source>
</evidence>
<dbReference type="AlphaFoldDB" id="A0A9W7FMQ5"/>
<dbReference type="EMBL" id="BRXW01000219">
    <property type="protein sequence ID" value="GMI14821.1"/>
    <property type="molecule type" value="Genomic_DNA"/>
</dbReference>
<comment type="catalytic activity">
    <reaction evidence="6 7">
        <text>hydroxymethylbilane = uroporphyrinogen III + H2O</text>
        <dbReference type="Rhea" id="RHEA:18965"/>
        <dbReference type="ChEBI" id="CHEBI:15377"/>
        <dbReference type="ChEBI" id="CHEBI:57308"/>
        <dbReference type="ChEBI" id="CHEBI:57845"/>
        <dbReference type="EC" id="4.2.1.75"/>
    </reaction>
</comment>
<dbReference type="CDD" id="cd06578">
    <property type="entry name" value="HemD"/>
    <property type="match status" value="1"/>
</dbReference>
<organism evidence="10 11">
    <name type="scientific">Triparma laevis f. longispina</name>
    <dbReference type="NCBI Taxonomy" id="1714387"/>
    <lineage>
        <taxon>Eukaryota</taxon>
        <taxon>Sar</taxon>
        <taxon>Stramenopiles</taxon>
        <taxon>Ochrophyta</taxon>
        <taxon>Bolidophyceae</taxon>
        <taxon>Parmales</taxon>
        <taxon>Triparmaceae</taxon>
        <taxon>Triparma</taxon>
    </lineage>
</organism>
<comment type="pathway">
    <text evidence="1 7">Porphyrin-containing compound metabolism; protoporphyrin-IX biosynthesis; coproporphyrinogen-III from 5-aminolevulinate: step 3/4.</text>
</comment>
<dbReference type="GO" id="GO:0006782">
    <property type="term" value="P:protoporphyrinogen IX biosynthetic process"/>
    <property type="evidence" value="ECO:0007669"/>
    <property type="project" value="UniProtKB-UniRule"/>
</dbReference>
<dbReference type="InterPro" id="IPR003754">
    <property type="entry name" value="4pyrrol_synth_uPrphyn_synth"/>
</dbReference>
<dbReference type="Pfam" id="PF02602">
    <property type="entry name" value="HEM4"/>
    <property type="match status" value="1"/>
</dbReference>
<evidence type="ECO:0000256" key="5">
    <source>
        <dbReference type="ARBA" id="ARBA00023244"/>
    </source>
</evidence>
<evidence type="ECO:0000256" key="8">
    <source>
        <dbReference type="SAM" id="SignalP"/>
    </source>
</evidence>
<dbReference type="InterPro" id="IPR036108">
    <property type="entry name" value="4pyrrol_syn_uPrphyn_synt_sf"/>
</dbReference>
<keyword evidence="5 7" id="KW-0627">Porphyrin biosynthesis</keyword>
<name>A0A9W7FMQ5_9STRA</name>
<evidence type="ECO:0000256" key="6">
    <source>
        <dbReference type="ARBA" id="ARBA00048617"/>
    </source>
</evidence>
<protein>
    <recommendedName>
        <fullName evidence="3 7">Uroporphyrinogen-III synthase</fullName>
        <ecNumber evidence="3 7">4.2.1.75</ecNumber>
    </recommendedName>
</protein>
<dbReference type="SUPFAM" id="SSF69618">
    <property type="entry name" value="HemD-like"/>
    <property type="match status" value="1"/>
</dbReference>
<dbReference type="GO" id="GO:0006780">
    <property type="term" value="P:uroporphyrinogen III biosynthetic process"/>
    <property type="evidence" value="ECO:0007669"/>
    <property type="project" value="UniProtKB-UniRule"/>
</dbReference>